<dbReference type="EMBL" id="WBZC01000025">
    <property type="protein sequence ID" value="KAB3534806.1"/>
    <property type="molecule type" value="Genomic_DNA"/>
</dbReference>
<dbReference type="RefSeq" id="WP_151861103.1">
    <property type="nucleotide sequence ID" value="NZ_WBZC01000025.1"/>
</dbReference>
<dbReference type="InterPro" id="IPR002888">
    <property type="entry name" value="2Fe-2S-bd"/>
</dbReference>
<dbReference type="CDD" id="cd00207">
    <property type="entry name" value="fer2"/>
    <property type="match status" value="1"/>
</dbReference>
<reference evidence="8 9" key="1">
    <citation type="submission" date="2019-10" db="EMBL/GenBank/DDBJ databases">
        <title>Alkaliphilus serpentinus sp. nov. and Alkaliphilus pronyensis sp. nov., two novel anaerobic alkaliphilic species isolated from the serpentinized-hosted hydrothermal field of the Prony Bay (New Caledonia).</title>
        <authorList>
            <person name="Postec A."/>
        </authorList>
    </citation>
    <scope>NUCLEOTIDE SEQUENCE [LARGE SCALE GENOMIC DNA]</scope>
    <source>
        <strain evidence="8 9">LacV</strain>
    </source>
</reference>
<dbReference type="InterPro" id="IPR001041">
    <property type="entry name" value="2Fe-2S_ferredoxin-type"/>
</dbReference>
<keyword evidence="4" id="KW-0408">Iron</keyword>
<proteinExistence type="predicted"/>
<dbReference type="Pfam" id="PF00111">
    <property type="entry name" value="Fer2"/>
    <property type="match status" value="1"/>
</dbReference>
<dbReference type="PROSITE" id="PS00197">
    <property type="entry name" value="2FE2S_FER_1"/>
    <property type="match status" value="1"/>
</dbReference>
<dbReference type="GO" id="GO:0016491">
    <property type="term" value="F:oxidoreductase activity"/>
    <property type="evidence" value="ECO:0007669"/>
    <property type="project" value="UniProtKB-KW"/>
</dbReference>
<evidence type="ECO:0000256" key="3">
    <source>
        <dbReference type="ARBA" id="ARBA00023002"/>
    </source>
</evidence>
<dbReference type="InterPro" id="IPR012675">
    <property type="entry name" value="Beta-grasp_dom_sf"/>
</dbReference>
<dbReference type="InterPro" id="IPR006058">
    <property type="entry name" value="2Fe2S_fd_BS"/>
</dbReference>
<evidence type="ECO:0000256" key="4">
    <source>
        <dbReference type="ARBA" id="ARBA00023004"/>
    </source>
</evidence>
<keyword evidence="5" id="KW-0411">Iron-sulfur</keyword>
<dbReference type="InterPro" id="IPR036884">
    <property type="entry name" value="2Fe-2S-bd_dom_sf"/>
</dbReference>
<name>A0A6I0F958_9FIRM</name>
<accession>A0A6I0F958</accession>
<comment type="pathway">
    <text evidence="6">Alkaloid degradation; nicotine degradation.</text>
</comment>
<dbReference type="Gene3D" id="1.10.150.120">
    <property type="entry name" value="[2Fe-2S]-binding domain"/>
    <property type="match status" value="1"/>
</dbReference>
<organism evidence="8 9">
    <name type="scientific">Alkaliphilus pronyensis</name>
    <dbReference type="NCBI Taxonomy" id="1482732"/>
    <lineage>
        <taxon>Bacteria</taxon>
        <taxon>Bacillati</taxon>
        <taxon>Bacillota</taxon>
        <taxon>Clostridia</taxon>
        <taxon>Peptostreptococcales</taxon>
        <taxon>Natronincolaceae</taxon>
        <taxon>Alkaliphilus</taxon>
    </lineage>
</organism>
<keyword evidence="3" id="KW-0560">Oxidoreductase</keyword>
<comment type="caution">
    <text evidence="8">The sequence shown here is derived from an EMBL/GenBank/DDBJ whole genome shotgun (WGS) entry which is preliminary data.</text>
</comment>
<dbReference type="InterPro" id="IPR051452">
    <property type="entry name" value="Diverse_Oxidoreductases"/>
</dbReference>
<evidence type="ECO:0000256" key="1">
    <source>
        <dbReference type="ARBA" id="ARBA00022714"/>
    </source>
</evidence>
<dbReference type="Pfam" id="PF01799">
    <property type="entry name" value="Fer2_2"/>
    <property type="match status" value="1"/>
</dbReference>
<sequence>MEMEFNVNGIKHILEVDPMERLLDVLRNKLKLTGAKEGCGEGECGACTIILDGVAINSCIVLAAQAAGREILTIESLEKDGELDRLQKAFINNGAVQCGYCTPGMLMSCKALLMKNPAPTEEEIKTAIEGNLCRCTGYTKIIKAVKEAVKDI</sequence>
<evidence type="ECO:0000256" key="5">
    <source>
        <dbReference type="ARBA" id="ARBA00023014"/>
    </source>
</evidence>
<evidence type="ECO:0000313" key="8">
    <source>
        <dbReference type="EMBL" id="KAB3534806.1"/>
    </source>
</evidence>
<dbReference type="PANTHER" id="PTHR44379">
    <property type="entry name" value="OXIDOREDUCTASE WITH IRON-SULFUR SUBUNIT"/>
    <property type="match status" value="1"/>
</dbReference>
<dbReference type="FunFam" id="1.10.150.120:FF:000003">
    <property type="entry name" value="Carbon monoxide dehydrogenase, small subunit"/>
    <property type="match status" value="1"/>
</dbReference>
<dbReference type="SUPFAM" id="SSF54292">
    <property type="entry name" value="2Fe-2S ferredoxin-like"/>
    <property type="match status" value="1"/>
</dbReference>
<dbReference type="OrthoDB" id="9796880at2"/>
<dbReference type="GO" id="GO:0046872">
    <property type="term" value="F:metal ion binding"/>
    <property type="evidence" value="ECO:0007669"/>
    <property type="project" value="UniProtKB-KW"/>
</dbReference>
<gene>
    <name evidence="8" type="ORF">F8154_08060</name>
</gene>
<protein>
    <submittedName>
        <fullName evidence="8">(2Fe-2S)-binding protein</fullName>
    </submittedName>
</protein>
<keyword evidence="9" id="KW-1185">Reference proteome</keyword>
<evidence type="ECO:0000259" key="7">
    <source>
        <dbReference type="PROSITE" id="PS51085"/>
    </source>
</evidence>
<keyword evidence="1" id="KW-0001">2Fe-2S</keyword>
<dbReference type="InterPro" id="IPR036010">
    <property type="entry name" value="2Fe-2S_ferredoxin-like_sf"/>
</dbReference>
<dbReference type="AlphaFoldDB" id="A0A6I0F958"/>
<evidence type="ECO:0000313" key="9">
    <source>
        <dbReference type="Proteomes" id="UP000432715"/>
    </source>
</evidence>
<dbReference type="Gene3D" id="3.10.20.30">
    <property type="match status" value="1"/>
</dbReference>
<dbReference type="FunFam" id="3.10.20.30:FF:000020">
    <property type="entry name" value="Xanthine dehydrogenase iron-sulfur subunit"/>
    <property type="match status" value="1"/>
</dbReference>
<dbReference type="GO" id="GO:0051537">
    <property type="term" value="F:2 iron, 2 sulfur cluster binding"/>
    <property type="evidence" value="ECO:0007669"/>
    <property type="project" value="UniProtKB-KW"/>
</dbReference>
<dbReference type="PANTHER" id="PTHR44379:SF8">
    <property type="entry name" value="XANTHINE DEHYDROGENASE IRON-SULFUR-BINDING SUBUNIT XDHC-RELATED"/>
    <property type="match status" value="1"/>
</dbReference>
<dbReference type="Proteomes" id="UP000432715">
    <property type="component" value="Unassembled WGS sequence"/>
</dbReference>
<keyword evidence="2" id="KW-0479">Metal-binding</keyword>
<feature type="domain" description="2Fe-2S ferredoxin-type" evidence="7">
    <location>
        <begin position="1"/>
        <end position="77"/>
    </location>
</feature>
<evidence type="ECO:0000256" key="2">
    <source>
        <dbReference type="ARBA" id="ARBA00022723"/>
    </source>
</evidence>
<evidence type="ECO:0000256" key="6">
    <source>
        <dbReference type="ARBA" id="ARBA00060707"/>
    </source>
</evidence>
<dbReference type="SUPFAM" id="SSF47741">
    <property type="entry name" value="CO dehydrogenase ISP C-domain like"/>
    <property type="match status" value="1"/>
</dbReference>
<dbReference type="PROSITE" id="PS51085">
    <property type="entry name" value="2FE2S_FER_2"/>
    <property type="match status" value="1"/>
</dbReference>